<evidence type="ECO:0000313" key="3">
    <source>
        <dbReference type="EMBL" id="GEU45773.1"/>
    </source>
</evidence>
<keyword evidence="3" id="KW-0675">Receptor</keyword>
<feature type="transmembrane region" description="Helical" evidence="2">
    <location>
        <begin position="174"/>
        <end position="194"/>
    </location>
</feature>
<dbReference type="AlphaFoldDB" id="A0A6L2K8L8"/>
<evidence type="ECO:0000256" key="2">
    <source>
        <dbReference type="SAM" id="Phobius"/>
    </source>
</evidence>
<feature type="transmembrane region" description="Helical" evidence="2">
    <location>
        <begin position="145"/>
        <end position="162"/>
    </location>
</feature>
<comment type="caution">
    <text evidence="3">The sequence shown here is derived from an EMBL/GenBank/DDBJ whole genome shotgun (WGS) entry which is preliminary data.</text>
</comment>
<accession>A0A6L2K8L8</accession>
<evidence type="ECO:0000256" key="1">
    <source>
        <dbReference type="SAM" id="MobiDB-lite"/>
    </source>
</evidence>
<feature type="region of interest" description="Disordered" evidence="1">
    <location>
        <begin position="647"/>
        <end position="674"/>
    </location>
</feature>
<dbReference type="EMBL" id="BKCJ010002033">
    <property type="protein sequence ID" value="GEU45773.1"/>
    <property type="molecule type" value="Genomic_DNA"/>
</dbReference>
<feature type="compositionally biased region" description="Polar residues" evidence="1">
    <location>
        <begin position="663"/>
        <end position="674"/>
    </location>
</feature>
<feature type="region of interest" description="Disordered" evidence="1">
    <location>
        <begin position="474"/>
        <end position="555"/>
    </location>
</feature>
<feature type="region of interest" description="Disordered" evidence="1">
    <location>
        <begin position="770"/>
        <end position="794"/>
    </location>
</feature>
<organism evidence="3">
    <name type="scientific">Tanacetum cinerariifolium</name>
    <name type="common">Dalmatian daisy</name>
    <name type="synonym">Chrysanthemum cinerariifolium</name>
    <dbReference type="NCBI Taxonomy" id="118510"/>
    <lineage>
        <taxon>Eukaryota</taxon>
        <taxon>Viridiplantae</taxon>
        <taxon>Streptophyta</taxon>
        <taxon>Embryophyta</taxon>
        <taxon>Tracheophyta</taxon>
        <taxon>Spermatophyta</taxon>
        <taxon>Magnoliopsida</taxon>
        <taxon>eudicotyledons</taxon>
        <taxon>Gunneridae</taxon>
        <taxon>Pentapetalae</taxon>
        <taxon>asterids</taxon>
        <taxon>campanulids</taxon>
        <taxon>Asterales</taxon>
        <taxon>Asteraceae</taxon>
        <taxon>Asteroideae</taxon>
        <taxon>Anthemideae</taxon>
        <taxon>Anthemidinae</taxon>
        <taxon>Tanacetum</taxon>
    </lineage>
</organism>
<gene>
    <name evidence="3" type="ORF">Tci_017751</name>
</gene>
<feature type="compositionally biased region" description="Basic and acidic residues" evidence="1">
    <location>
        <begin position="647"/>
        <end position="661"/>
    </location>
</feature>
<feature type="compositionally biased region" description="Basic residues" evidence="1">
    <location>
        <begin position="509"/>
        <end position="518"/>
    </location>
</feature>
<feature type="compositionally biased region" description="Polar residues" evidence="1">
    <location>
        <begin position="525"/>
        <end position="540"/>
    </location>
</feature>
<name>A0A6L2K8L8_TANCI</name>
<reference evidence="3" key="1">
    <citation type="journal article" date="2019" name="Sci. Rep.">
        <title>Draft genome of Tanacetum cinerariifolium, the natural source of mosquito coil.</title>
        <authorList>
            <person name="Yamashiro T."/>
            <person name="Shiraishi A."/>
            <person name="Satake H."/>
            <person name="Nakayama K."/>
        </authorList>
    </citation>
    <scope>NUCLEOTIDE SEQUENCE</scope>
</reference>
<protein>
    <submittedName>
        <fullName evidence="3">Toll/interleukin-1 receptor (TIR) domain-containing protein</fullName>
    </submittedName>
</protein>
<keyword evidence="2" id="KW-0812">Transmembrane</keyword>
<feature type="compositionally biased region" description="Low complexity" evidence="1">
    <location>
        <begin position="770"/>
        <end position="779"/>
    </location>
</feature>
<keyword evidence="2" id="KW-0472">Membrane</keyword>
<sequence>MRDEHLSIILETESEEVIQSSVENLVPIPSESEVIFDDTCDVPFCDNSPPFDVLTDHFELFSDFNDDCTLSDDDYFEDIYYVEASPPDSELVSLEEVQDNIFCEKLLNINLLIDKIESLNDNSTPDCVLKSPSLFPFPVEDSDSFLRSLILLYLIRIILYRNSRLLAIIRMRRVVAVPLLMLITLFLSMIHFSLRLSPIRVSCLELLWKLFWENLMFMFQMCYPTHPTLLLDSDFIPFDDSLGFDLEVSFPSGTRNKIFDSGIFLEVQSKRFLSWDTFSLTYVSLPFENRHYLSITYVIQTFLPYFTYLVKSPFLLSSGSEDIIFDPGITVFHFSSLEPVAFKCLMKNNGKYEAHLTPEAVKKELGKIAINLSYLDKTPLLAYYLITGTEVDIGELIYIDLVTKLLNESILKYISYPRFISCALQVLLSFDYTQDENFRFLPGILSNSNFTKDPSKVTNIELTSHMIAANNRRDSVSPFPLSANPKKGKSHTVTSTLPKSQGPEASRALFKKRQKPNFKKPPTENKVTPPNHLTSMTSNKGMAKITSRPKGSLRDKDLGRNIPPADMEPIHPTVADLLGTGAKYQVDETQFNRLRYRPLTKKGKNFSKVESDTEPSQVQTSADVQAFLLSKDALDKESDEEEVLAFRKDIDKDPQAAKEVRTPSPQQDQPEQSHTAVSYADLKASIEEYYDENVAHGDQTDKLVETTMILLTRVVRQSKISTKSTMKDLQAHALKKAKVSAAWTKSSTNMAWNLGSRMTAIEISQTALKTKNATNTATKEPPSHTGGTEDPKMEIPISSIQPTKVLPTPAQPITTITTHPKSSQATPRIDKGKGIATESDEEPLKKLVPASTIVRPDPDEEVKVPYMINGKMCYLTNKEMQAYLDKEEKLRKAAEEARLVAISKTEVIKVVQEEAEKIRLDPKKITSAKSGEKFKKTHDAKHQVLKREHSQNVKILTKLNKKRAKQYMWTMTNKIKPEPITDVKIHPKTKPAVLSVYMNNDKKNFNVHKPFKFIDFRIIELDKLGPIIQNKNNSIVKDLMTSLSRRYERLKKIPKELGIQSTLSALVPEQASSQTSGRKRKCMELEPKVKVGVVSLVSYLVMASMVKAEENVRFSLNLRKLITDHLDQEKLESKKVKLEALGYQID</sequence>
<proteinExistence type="predicted"/>
<keyword evidence="2" id="KW-1133">Transmembrane helix</keyword>